<keyword evidence="2" id="KW-1185">Reference proteome</keyword>
<dbReference type="Proteomes" id="UP001062846">
    <property type="component" value="Chromosome 4"/>
</dbReference>
<protein>
    <submittedName>
        <fullName evidence="1">Uncharacterized protein</fullName>
    </submittedName>
</protein>
<proteinExistence type="predicted"/>
<organism evidence="1 2">
    <name type="scientific">Rhododendron molle</name>
    <name type="common">Chinese azalea</name>
    <name type="synonym">Azalea mollis</name>
    <dbReference type="NCBI Taxonomy" id="49168"/>
    <lineage>
        <taxon>Eukaryota</taxon>
        <taxon>Viridiplantae</taxon>
        <taxon>Streptophyta</taxon>
        <taxon>Embryophyta</taxon>
        <taxon>Tracheophyta</taxon>
        <taxon>Spermatophyta</taxon>
        <taxon>Magnoliopsida</taxon>
        <taxon>eudicotyledons</taxon>
        <taxon>Gunneridae</taxon>
        <taxon>Pentapetalae</taxon>
        <taxon>asterids</taxon>
        <taxon>Ericales</taxon>
        <taxon>Ericaceae</taxon>
        <taxon>Ericoideae</taxon>
        <taxon>Rhodoreae</taxon>
        <taxon>Rhododendron</taxon>
    </lineage>
</organism>
<reference evidence="1" key="1">
    <citation type="submission" date="2022-02" db="EMBL/GenBank/DDBJ databases">
        <title>Plant Genome Project.</title>
        <authorList>
            <person name="Zhang R.-G."/>
        </authorList>
    </citation>
    <scope>NUCLEOTIDE SEQUENCE</scope>
    <source>
        <strain evidence="1">AT1</strain>
    </source>
</reference>
<evidence type="ECO:0000313" key="1">
    <source>
        <dbReference type="EMBL" id="KAI8558260.1"/>
    </source>
</evidence>
<evidence type="ECO:0000313" key="2">
    <source>
        <dbReference type="Proteomes" id="UP001062846"/>
    </source>
</evidence>
<name>A0ACC0NY55_RHOML</name>
<accession>A0ACC0NY55</accession>
<comment type="caution">
    <text evidence="1">The sequence shown here is derived from an EMBL/GenBank/DDBJ whole genome shotgun (WGS) entry which is preliminary data.</text>
</comment>
<gene>
    <name evidence="1" type="ORF">RHMOL_Rhmol04G0076900</name>
</gene>
<sequence>MFRSKLGLSFSLSIIFLCSTTVESTCSKGCDLALGSYYVWPGTSVRFIAEVSANSVDELISYNPEIPNEYYIKAGTRIDVPFSCDCIDGEFLAHVFTYAVRSDDTYDTIAKTYYSNLTTAATLERSNSYQASRIPDNAVVNVTVNCSCGNASVSEAYGLFVTYPLRAEDSLESIAAATNLGEDLLQSMSSQDLRFRSRLVQVNVWPDANLTFISEVTTSSIDEILSYNKDNIANKDFVTGRINVPLTCHCVDGEFLGHVFPYVVLSSDAYDRIAERTTRT</sequence>
<dbReference type="EMBL" id="CM046391">
    <property type="protein sequence ID" value="KAI8558260.1"/>
    <property type="molecule type" value="Genomic_DNA"/>
</dbReference>